<dbReference type="PANTHER" id="PTHR33384">
    <property type="entry name" value="EXPRESSED PROTEIN"/>
    <property type="match status" value="1"/>
</dbReference>
<evidence type="ECO:0000313" key="2">
    <source>
        <dbReference type="EMBL" id="KAF3334426.1"/>
    </source>
</evidence>
<feature type="compositionally biased region" description="Low complexity" evidence="1">
    <location>
        <begin position="127"/>
        <end position="140"/>
    </location>
</feature>
<keyword evidence="3" id="KW-1185">Reference proteome</keyword>
<dbReference type="OrthoDB" id="646413at2759"/>
<dbReference type="Proteomes" id="UP000623129">
    <property type="component" value="Unassembled WGS sequence"/>
</dbReference>
<comment type="caution">
    <text evidence="2">The sequence shown here is derived from an EMBL/GenBank/DDBJ whole genome shotgun (WGS) entry which is preliminary data.</text>
</comment>
<evidence type="ECO:0000313" key="3">
    <source>
        <dbReference type="Proteomes" id="UP000623129"/>
    </source>
</evidence>
<accession>A0A833R7A9</accession>
<dbReference type="EMBL" id="SWLB01000009">
    <property type="protein sequence ID" value="KAF3334426.1"/>
    <property type="molecule type" value="Genomic_DNA"/>
</dbReference>
<organism evidence="2 3">
    <name type="scientific">Carex littledalei</name>
    <dbReference type="NCBI Taxonomy" id="544730"/>
    <lineage>
        <taxon>Eukaryota</taxon>
        <taxon>Viridiplantae</taxon>
        <taxon>Streptophyta</taxon>
        <taxon>Embryophyta</taxon>
        <taxon>Tracheophyta</taxon>
        <taxon>Spermatophyta</taxon>
        <taxon>Magnoliopsida</taxon>
        <taxon>Liliopsida</taxon>
        <taxon>Poales</taxon>
        <taxon>Cyperaceae</taxon>
        <taxon>Cyperoideae</taxon>
        <taxon>Cariceae</taxon>
        <taxon>Carex</taxon>
        <taxon>Carex subgen. Euthyceras</taxon>
    </lineage>
</organism>
<dbReference type="PANTHER" id="PTHR33384:SF27">
    <property type="entry name" value="OS05G0102500 PROTEIN"/>
    <property type="match status" value="1"/>
</dbReference>
<feature type="region of interest" description="Disordered" evidence="1">
    <location>
        <begin position="101"/>
        <end position="140"/>
    </location>
</feature>
<proteinExistence type="predicted"/>
<protein>
    <submittedName>
        <fullName evidence="2">Uncharacterized protein</fullName>
    </submittedName>
</protein>
<name>A0A833R7A9_9POAL</name>
<feature type="compositionally biased region" description="Low complexity" evidence="1">
    <location>
        <begin position="101"/>
        <end position="119"/>
    </location>
</feature>
<evidence type="ECO:0000256" key="1">
    <source>
        <dbReference type="SAM" id="MobiDB-lite"/>
    </source>
</evidence>
<reference evidence="2" key="1">
    <citation type="submission" date="2020-01" db="EMBL/GenBank/DDBJ databases">
        <title>Genome sequence of Kobresia littledalei, the first chromosome-level genome in the family Cyperaceae.</title>
        <authorList>
            <person name="Qu G."/>
        </authorList>
    </citation>
    <scope>NUCLEOTIDE SEQUENCE</scope>
    <source>
        <strain evidence="2">C.B.Clarke</strain>
        <tissue evidence="2">Leaf</tissue>
    </source>
</reference>
<gene>
    <name evidence="2" type="ORF">FCM35_KLT21030</name>
</gene>
<sequence length="157" mass="16948">MELMPIPDREARSSGIENQPIIYCPTPRHVNQHTLFFNTLDQSGANLNRGGDRLETDLILSQDGAEANSVFLCESPPVRTNNPLIRDSIFVERLNSQFASSRTSSSSNSIPSVNSASFSKKPRLEAGSPSSSCGVTSSYTSSPKLRVEGFAVIVGSI</sequence>
<dbReference type="AlphaFoldDB" id="A0A833R7A9"/>